<evidence type="ECO:0000313" key="2">
    <source>
        <dbReference type="EMBL" id="MCL2912589.1"/>
    </source>
</evidence>
<organism evidence="2 3">
    <name type="scientific">Shewanella corallii</name>
    <dbReference type="NCBI Taxonomy" id="560080"/>
    <lineage>
        <taxon>Bacteria</taxon>
        <taxon>Pseudomonadati</taxon>
        <taxon>Pseudomonadota</taxon>
        <taxon>Gammaproteobacteria</taxon>
        <taxon>Alteromonadales</taxon>
        <taxon>Shewanellaceae</taxon>
        <taxon>Shewanella</taxon>
    </lineage>
</organism>
<gene>
    <name evidence="2" type="ORF">L2725_02110</name>
</gene>
<proteinExistence type="predicted"/>
<evidence type="ECO:0000259" key="1">
    <source>
        <dbReference type="Pfam" id="PF05117"/>
    </source>
</evidence>
<evidence type="ECO:0000313" key="3">
    <source>
        <dbReference type="Proteomes" id="UP001202831"/>
    </source>
</evidence>
<comment type="caution">
    <text evidence="2">The sequence shown here is derived from an EMBL/GenBank/DDBJ whole genome shotgun (WGS) entry which is preliminary data.</text>
</comment>
<reference evidence="2 3" key="1">
    <citation type="submission" date="2022-01" db="EMBL/GenBank/DDBJ databases">
        <title>Whole genome-based taxonomy of the Shewanellaceae.</title>
        <authorList>
            <person name="Martin-Rodriguez A.J."/>
        </authorList>
    </citation>
    <scope>NUCLEOTIDE SEQUENCE [LARGE SCALE GENOMIC DNA]</scope>
    <source>
        <strain evidence="2 3">DSM 21332</strain>
    </source>
</reference>
<dbReference type="Pfam" id="PF05117">
    <property type="entry name" value="DUF695"/>
    <property type="match status" value="1"/>
</dbReference>
<dbReference type="RefSeq" id="WP_249247420.1">
    <property type="nucleotide sequence ID" value="NZ_JAKIKT010000001.1"/>
</dbReference>
<name>A0ABT0N2D4_9GAMM</name>
<sequence length="154" mass="17483">MWLFKKQEIKDITNLNSDDHAWSVIEVSGGEGPMLVRVNDTAKEWAKHPKLTIRVGFAIPLKTQNPDGMPNPEENKAFNKIEDELCNLISKTGPSIQVLAVTTGTFKEFVFYIENASGIEGAHKEAITKFSEYEVQCYGENDPKWQGYFQWQKA</sequence>
<keyword evidence="3" id="KW-1185">Reference proteome</keyword>
<dbReference type="EMBL" id="JAKIKT010000001">
    <property type="protein sequence ID" value="MCL2912589.1"/>
    <property type="molecule type" value="Genomic_DNA"/>
</dbReference>
<dbReference type="Proteomes" id="UP001202831">
    <property type="component" value="Unassembled WGS sequence"/>
</dbReference>
<accession>A0ABT0N2D4</accession>
<feature type="domain" description="DUF695" evidence="1">
    <location>
        <begin position="22"/>
        <end position="150"/>
    </location>
</feature>
<dbReference type="InterPro" id="IPR016097">
    <property type="entry name" value="DUF695"/>
</dbReference>
<protein>
    <submittedName>
        <fullName evidence="2">DUF695 domain-containing protein</fullName>
    </submittedName>
</protein>